<dbReference type="Gene3D" id="3.80.10.10">
    <property type="entry name" value="Ribonuclease Inhibitor"/>
    <property type="match status" value="1"/>
</dbReference>
<protein>
    <submittedName>
        <fullName evidence="1">Uncharacterized protein</fullName>
    </submittedName>
</protein>
<name>A0AAJ0LV28_9PEZI</name>
<dbReference type="EMBL" id="JAWDJX010000006">
    <property type="protein sequence ID" value="KAK3056421.1"/>
    <property type="molecule type" value="Genomic_DNA"/>
</dbReference>
<organism evidence="1 2">
    <name type="scientific">Extremus antarcticus</name>
    <dbReference type="NCBI Taxonomy" id="702011"/>
    <lineage>
        <taxon>Eukaryota</taxon>
        <taxon>Fungi</taxon>
        <taxon>Dikarya</taxon>
        <taxon>Ascomycota</taxon>
        <taxon>Pezizomycotina</taxon>
        <taxon>Dothideomycetes</taxon>
        <taxon>Dothideomycetidae</taxon>
        <taxon>Mycosphaerellales</taxon>
        <taxon>Extremaceae</taxon>
        <taxon>Extremus</taxon>
    </lineage>
</organism>
<dbReference type="Proteomes" id="UP001271007">
    <property type="component" value="Unassembled WGS sequence"/>
</dbReference>
<comment type="caution">
    <text evidence="1">The sequence shown here is derived from an EMBL/GenBank/DDBJ whole genome shotgun (WGS) entry which is preliminary data.</text>
</comment>
<keyword evidence="2" id="KW-1185">Reference proteome</keyword>
<evidence type="ECO:0000313" key="2">
    <source>
        <dbReference type="Proteomes" id="UP001271007"/>
    </source>
</evidence>
<evidence type="ECO:0000313" key="1">
    <source>
        <dbReference type="EMBL" id="KAK3056421.1"/>
    </source>
</evidence>
<gene>
    <name evidence="1" type="ORF">LTR09_002928</name>
</gene>
<dbReference type="AlphaFoldDB" id="A0AAJ0LV28"/>
<dbReference type="SUPFAM" id="SSF52047">
    <property type="entry name" value="RNI-like"/>
    <property type="match status" value="1"/>
</dbReference>
<accession>A0AAJ0LV28</accession>
<proteinExistence type="predicted"/>
<dbReference type="InterPro" id="IPR032675">
    <property type="entry name" value="LRR_dom_sf"/>
</dbReference>
<sequence>MADGLRRDASEGLEDAFLALLLLMCRKLQRIHLQTPVEFTLTQVSAVIDWAVEDPDSQASIVRPRPLQRVHEIAVERWDTEGTTRMAQIAAVLQLPALATLRGTNLEIDDPPSPSSLVPSTLKWLHLEFSLLSAAGVDWLLARCPSLEKLYVHWGGPIVGVCSIEYDKISAAIDRRGRNLQFLRLDPAYTDPTDVGPLPIGSLQQVASLRTLTLPGDALFGDQADTEDEHSTLLTDLLPFSLETLRITQADDDDAEYHDELLWSVVTDERFAALKTIRINRSEAFSEDFSGSAWDDSGSNRFWVVLKRQ</sequence>
<reference evidence="1" key="1">
    <citation type="submission" date="2023-04" db="EMBL/GenBank/DDBJ databases">
        <title>Black Yeasts Isolated from many extreme environments.</title>
        <authorList>
            <person name="Coleine C."/>
            <person name="Stajich J.E."/>
            <person name="Selbmann L."/>
        </authorList>
    </citation>
    <scope>NUCLEOTIDE SEQUENCE</scope>
    <source>
        <strain evidence="1">CCFEE 5312</strain>
    </source>
</reference>